<gene>
    <name evidence="1" type="ORF">NUW58_g3785</name>
</gene>
<evidence type="ECO:0000313" key="1">
    <source>
        <dbReference type="EMBL" id="KAJ2988808.1"/>
    </source>
</evidence>
<protein>
    <submittedName>
        <fullName evidence="1">Uncharacterized protein</fullName>
    </submittedName>
</protein>
<dbReference type="Proteomes" id="UP001143856">
    <property type="component" value="Unassembled WGS sequence"/>
</dbReference>
<comment type="caution">
    <text evidence="1">The sequence shown here is derived from an EMBL/GenBank/DDBJ whole genome shotgun (WGS) entry which is preliminary data.</text>
</comment>
<reference evidence="1" key="1">
    <citation type="submission" date="2022-10" db="EMBL/GenBank/DDBJ databases">
        <title>Genome Sequence of Xylaria curta.</title>
        <authorList>
            <person name="Buettner E."/>
        </authorList>
    </citation>
    <scope>NUCLEOTIDE SEQUENCE</scope>
    <source>
        <strain evidence="1">Babe10</strain>
    </source>
</reference>
<keyword evidence="2" id="KW-1185">Reference proteome</keyword>
<dbReference type="EMBL" id="JAPDGR010000603">
    <property type="protein sequence ID" value="KAJ2988808.1"/>
    <property type="molecule type" value="Genomic_DNA"/>
</dbReference>
<organism evidence="1 2">
    <name type="scientific">Xylaria curta</name>
    <dbReference type="NCBI Taxonomy" id="42375"/>
    <lineage>
        <taxon>Eukaryota</taxon>
        <taxon>Fungi</taxon>
        <taxon>Dikarya</taxon>
        <taxon>Ascomycota</taxon>
        <taxon>Pezizomycotina</taxon>
        <taxon>Sordariomycetes</taxon>
        <taxon>Xylariomycetidae</taxon>
        <taxon>Xylariales</taxon>
        <taxon>Xylariaceae</taxon>
        <taxon>Xylaria</taxon>
    </lineage>
</organism>
<evidence type="ECO:0000313" key="2">
    <source>
        <dbReference type="Proteomes" id="UP001143856"/>
    </source>
</evidence>
<sequence length="719" mass="79703">MTDVELNRLGIRGVQECTQHHSWKTGPAPNEPDLPDRSSRFMALFRFLRASRNGQGHDQYHSIRHTGRQRTQTPQKDLRVFWAWKWEIVSIFCAIGLLAAIYVISQHYENQRIPDWGPAINLNTLIAALATVLRILLLYVIAEIIGQANWSHFTDKGRRTRSGPARRLSQINRFDQASRGLVGAVRLIPSIIKNVDTLLAVLVMIFASGIGAFVQQAIQTRPCQFPLEGVSSTLPVSRNVTSSATARTPDFAKFQSALLSALAPDNERIGSPISVDCLTGNCTFLNSLDGIYSTLGICSSCADISTLVSSTSWTQEYQNPILNTTYSVPAMNYSLPNGMRIEASNESLKSAWLLVNDQGDLDWAGSLIGPEMRALSQWSFGNITIFTSDWRRRTYMSPKHAAVSCTLYLCLRSYKASVNGGKLNESLVSAIPVTPNVIGVFPQNYTIKDIENTDFEKLADSVFSGHPGAPFQSVQSPCLVNGKTWDTTNMAYSKTGGKTLLLLHANPNGNRGVVIEKIAAPPKCIYNMDGLWWHSLQVILTTGRFFNGTCLVAAAGDPSITSINCEDQFWLAKFTSDAGATAASIMNRVEAFGNRLSNKIRMGLLDDNPGSVLGQVLETTVCTTIYYKWLLFPTILVAVTSGLLLWSLVQSWKNQDHELLWKSSILPLLFYGDRFITKNYGDVETNGESRLGAEDKMLLGLKEMEIEAKRRMVRFCRTN</sequence>
<accession>A0ACC1PAK0</accession>
<proteinExistence type="predicted"/>
<name>A0ACC1PAK0_9PEZI</name>